<evidence type="ECO:0000256" key="11">
    <source>
        <dbReference type="ARBA" id="ARBA00022989"/>
    </source>
</evidence>
<name>A0A498KBR1_MALDO</name>
<evidence type="ECO:0000256" key="6">
    <source>
        <dbReference type="ARBA" id="ARBA00022692"/>
    </source>
</evidence>
<keyword evidence="10" id="KW-0862">Zinc</keyword>
<evidence type="ECO:0000256" key="14">
    <source>
        <dbReference type="SAM" id="Phobius"/>
    </source>
</evidence>
<dbReference type="EC" id="2.3.2.27" evidence="4"/>
<evidence type="ECO:0000256" key="9">
    <source>
        <dbReference type="ARBA" id="ARBA00022786"/>
    </source>
</evidence>
<keyword evidence="15" id="KW-0732">Signal</keyword>
<dbReference type="EMBL" id="RDQH01000328">
    <property type="protein sequence ID" value="RXI04958.1"/>
    <property type="molecule type" value="Genomic_DNA"/>
</dbReference>
<dbReference type="GO" id="GO:0008270">
    <property type="term" value="F:zinc ion binding"/>
    <property type="evidence" value="ECO:0007669"/>
    <property type="project" value="UniProtKB-KW"/>
</dbReference>
<accession>A0A498KBR1</accession>
<dbReference type="GO" id="GO:0061630">
    <property type="term" value="F:ubiquitin protein ligase activity"/>
    <property type="evidence" value="ECO:0007669"/>
    <property type="project" value="UniProtKB-EC"/>
</dbReference>
<keyword evidence="7" id="KW-0479">Metal-binding</keyword>
<evidence type="ECO:0000256" key="8">
    <source>
        <dbReference type="ARBA" id="ARBA00022771"/>
    </source>
</evidence>
<keyword evidence="8" id="KW-0863">Zinc-finger</keyword>
<feature type="transmembrane region" description="Helical" evidence="14">
    <location>
        <begin position="121"/>
        <end position="143"/>
    </location>
</feature>
<dbReference type="Proteomes" id="UP000290289">
    <property type="component" value="Chromosome 2"/>
</dbReference>
<gene>
    <name evidence="16" type="ORF">DVH24_006215</name>
</gene>
<keyword evidence="11 14" id="KW-1133">Transmembrane helix</keyword>
<organism evidence="16 17">
    <name type="scientific">Malus domestica</name>
    <name type="common">Apple</name>
    <name type="synonym">Pyrus malus</name>
    <dbReference type="NCBI Taxonomy" id="3750"/>
    <lineage>
        <taxon>Eukaryota</taxon>
        <taxon>Viridiplantae</taxon>
        <taxon>Streptophyta</taxon>
        <taxon>Embryophyta</taxon>
        <taxon>Tracheophyta</taxon>
        <taxon>Spermatophyta</taxon>
        <taxon>Magnoliopsida</taxon>
        <taxon>eudicotyledons</taxon>
        <taxon>Gunneridae</taxon>
        <taxon>Pentapetalae</taxon>
        <taxon>rosids</taxon>
        <taxon>fabids</taxon>
        <taxon>Rosales</taxon>
        <taxon>Rosaceae</taxon>
        <taxon>Amygdaloideae</taxon>
        <taxon>Maleae</taxon>
        <taxon>Malus</taxon>
    </lineage>
</organism>
<feature type="signal peptide" evidence="15">
    <location>
        <begin position="1"/>
        <end position="22"/>
    </location>
</feature>
<evidence type="ECO:0000313" key="16">
    <source>
        <dbReference type="EMBL" id="RXI04958.1"/>
    </source>
</evidence>
<evidence type="ECO:0000256" key="5">
    <source>
        <dbReference type="ARBA" id="ARBA00022679"/>
    </source>
</evidence>
<evidence type="ECO:0000256" key="1">
    <source>
        <dbReference type="ARBA" id="ARBA00000900"/>
    </source>
</evidence>
<keyword evidence="5" id="KW-0808">Transferase</keyword>
<comment type="pathway">
    <text evidence="3">Protein modification; protein ubiquitination.</text>
</comment>
<comment type="caution">
    <text evidence="16">The sequence shown here is derived from an EMBL/GenBank/DDBJ whole genome shotgun (WGS) entry which is preliminary data.</text>
</comment>
<evidence type="ECO:0000256" key="15">
    <source>
        <dbReference type="SAM" id="SignalP"/>
    </source>
</evidence>
<dbReference type="AlphaFoldDB" id="A0A498KBR1"/>
<proteinExistence type="inferred from homology"/>
<evidence type="ECO:0000256" key="12">
    <source>
        <dbReference type="ARBA" id="ARBA00023136"/>
    </source>
</evidence>
<keyword evidence="17" id="KW-1185">Reference proteome</keyword>
<dbReference type="GO" id="GO:0016020">
    <property type="term" value="C:membrane"/>
    <property type="evidence" value="ECO:0007669"/>
    <property type="project" value="UniProtKB-SubCell"/>
</dbReference>
<reference evidence="16 17" key="1">
    <citation type="submission" date="2018-10" db="EMBL/GenBank/DDBJ databases">
        <title>A high-quality apple genome assembly.</title>
        <authorList>
            <person name="Hu J."/>
        </authorList>
    </citation>
    <scope>NUCLEOTIDE SEQUENCE [LARGE SCALE GENOMIC DNA]</scope>
    <source>
        <strain evidence="17">cv. HFTH1</strain>
        <tissue evidence="16">Young leaf</tissue>
    </source>
</reference>
<evidence type="ECO:0000256" key="10">
    <source>
        <dbReference type="ARBA" id="ARBA00022833"/>
    </source>
</evidence>
<keyword evidence="6 14" id="KW-0812">Transmembrane</keyword>
<keyword evidence="12 14" id="KW-0472">Membrane</keyword>
<keyword evidence="9" id="KW-0833">Ubl conjugation pathway</keyword>
<protein>
    <recommendedName>
        <fullName evidence="4">RING-type E3 ubiquitin transferase</fullName>
        <ecNumber evidence="4">2.3.2.27</ecNumber>
    </recommendedName>
</protein>
<evidence type="ECO:0000256" key="13">
    <source>
        <dbReference type="ARBA" id="ARBA00024209"/>
    </source>
</evidence>
<dbReference type="PANTHER" id="PTHR46279">
    <property type="entry name" value="RING/U-BOX SUPERFAMILY PROTEIN"/>
    <property type="match status" value="1"/>
</dbReference>
<dbReference type="InterPro" id="IPR046948">
    <property type="entry name" value="ATL20-22-like"/>
</dbReference>
<evidence type="ECO:0000256" key="3">
    <source>
        <dbReference type="ARBA" id="ARBA00004906"/>
    </source>
</evidence>
<evidence type="ECO:0000313" key="17">
    <source>
        <dbReference type="Proteomes" id="UP000290289"/>
    </source>
</evidence>
<comment type="similarity">
    <text evidence="13">Belongs to the RING-type zinc finger family. ATL subfamily.</text>
</comment>
<dbReference type="PANTHER" id="PTHR46279:SF9">
    <property type="entry name" value="OS01G0116300 PROTEIN"/>
    <property type="match status" value="1"/>
</dbReference>
<evidence type="ECO:0000256" key="7">
    <source>
        <dbReference type="ARBA" id="ARBA00022723"/>
    </source>
</evidence>
<evidence type="ECO:0000256" key="2">
    <source>
        <dbReference type="ARBA" id="ARBA00004167"/>
    </source>
</evidence>
<sequence length="340" mass="39008">MQKLIISSFCMLLLVFFKLVGTSHVCLISKCGDDQGAAIHFPLHISRKHHCGNPGLECNGRYEQQILVKLFVKDIDYKRQEIQVYPPGDPRDCLLLKPVEITNKPISPKIYEQQISEMQKLIISSFCILLLVFFKLVGASPAIHFPLRISRKHHCGNPGLECNVRYEQQILVKLFVKHTDYKRQEIQVYGPSDCLLLKPVEITNKQISPFKPISRNFSYFGNSNVTLFSCPTSVARDTYYGYQVPCLSHPGSRIYAIYSYYQLGNLIPDLRSCSKMYDVSSVPFGEWVSGSSVPFKWSEPNCRKCEAQGNRCRWKNDGTNSEIKCLPRRKPSKDNIYIHR</sequence>
<comment type="subcellular location">
    <subcellularLocation>
        <location evidence="2">Membrane</location>
        <topology evidence="2">Single-pass membrane protein</topology>
    </subcellularLocation>
</comment>
<comment type="catalytic activity">
    <reaction evidence="1">
        <text>S-ubiquitinyl-[E2 ubiquitin-conjugating enzyme]-L-cysteine + [acceptor protein]-L-lysine = [E2 ubiquitin-conjugating enzyme]-L-cysteine + N(6)-ubiquitinyl-[acceptor protein]-L-lysine.</text>
        <dbReference type="EC" id="2.3.2.27"/>
    </reaction>
</comment>
<feature type="chain" id="PRO_5019801914" description="RING-type E3 ubiquitin transferase" evidence="15">
    <location>
        <begin position="23"/>
        <end position="340"/>
    </location>
</feature>
<evidence type="ECO:0000256" key="4">
    <source>
        <dbReference type="ARBA" id="ARBA00012483"/>
    </source>
</evidence>